<sequence>HRTFLREPLEEYVSKLTVSVRVIRSKERTGLIRARLLGAQVATGTVLTFLDAHCEATKGWLEPLLSRIAYDPHRVVCPIIDIIHDDTFQYVRSFELHWGAFNWNLHFRWYALGQREIEDRQKDIAEPYRTPAMAGGLFSINKDYFYQLGSYDRNMDVWGGENLEMSFRVWCCGGSVELVPCSHVGHVFRKSSPYTFPGEGGVGGVLYRNLARVALVWLDDWADFFFKMNPEAERVRNDVRVRDRRVLRETMECKSFQWYLDNVWPENFFPSKGSFFGKIRHEYQGRCLTRPHSNGGSSQPSGVTSLRDCVIETYPQQTFIMNKRGYIMTDESVCLDSPDALSSKEPQVRILACSEYERQKWTYKEKTQQIRHLQSGLCLDLPSRTNPETLSLQKCDKHTKSQR</sequence>
<dbReference type="PANTHER" id="PTHR11675:SF118">
    <property type="entry name" value="POLYPEPTIDE N-ACETYLGALACTOSAMINYLTRANSFERASE 3"/>
    <property type="match status" value="1"/>
</dbReference>
<dbReference type="SMART" id="SM00458">
    <property type="entry name" value="RICIN"/>
    <property type="match status" value="1"/>
</dbReference>
<accession>A0AAV2QJZ9</accession>
<dbReference type="PROSITE" id="PS50231">
    <property type="entry name" value="RICIN_B_LECTIN"/>
    <property type="match status" value="1"/>
</dbReference>
<evidence type="ECO:0000313" key="7">
    <source>
        <dbReference type="EMBL" id="CAL4084359.1"/>
    </source>
</evidence>
<evidence type="ECO:0000259" key="6">
    <source>
        <dbReference type="SMART" id="SM00458"/>
    </source>
</evidence>
<dbReference type="InterPro" id="IPR029044">
    <property type="entry name" value="Nucleotide-diphossugar_trans"/>
</dbReference>
<dbReference type="GO" id="GO:0004653">
    <property type="term" value="F:polypeptide N-acetylgalactosaminyltransferase activity"/>
    <property type="evidence" value="ECO:0007669"/>
    <property type="project" value="TreeGrafter"/>
</dbReference>
<dbReference type="GO" id="GO:0000139">
    <property type="term" value="C:Golgi membrane"/>
    <property type="evidence" value="ECO:0007669"/>
    <property type="project" value="UniProtKB-SubCell"/>
</dbReference>
<proteinExistence type="inferred from homology"/>
<dbReference type="GO" id="GO:0006493">
    <property type="term" value="P:protein O-linked glycosylation"/>
    <property type="evidence" value="ECO:0007669"/>
    <property type="project" value="TreeGrafter"/>
</dbReference>
<dbReference type="PANTHER" id="PTHR11675">
    <property type="entry name" value="N-ACETYLGALACTOSAMINYLTRANSFERASE"/>
    <property type="match status" value="1"/>
</dbReference>
<comment type="pathway">
    <text evidence="5">Protein modification; protein glycosylation.</text>
</comment>
<gene>
    <name evidence="7" type="ORF">MNOR_LOCUS12400</name>
</gene>
<feature type="non-terminal residue" evidence="7">
    <location>
        <position position="403"/>
    </location>
</feature>
<dbReference type="AlphaFoldDB" id="A0AAV2QJZ9"/>
<comment type="cofactor">
    <cofactor evidence="5">
        <name>Mn(2+)</name>
        <dbReference type="ChEBI" id="CHEBI:29035"/>
    </cofactor>
</comment>
<evidence type="ECO:0000256" key="3">
    <source>
        <dbReference type="ARBA" id="ARBA00023034"/>
    </source>
</evidence>
<reference evidence="7 8" key="1">
    <citation type="submission" date="2024-05" db="EMBL/GenBank/DDBJ databases">
        <authorList>
            <person name="Wallberg A."/>
        </authorList>
    </citation>
    <scope>NUCLEOTIDE SEQUENCE [LARGE SCALE GENOMIC DNA]</scope>
</reference>
<dbReference type="GO" id="GO:0030246">
    <property type="term" value="F:carbohydrate binding"/>
    <property type="evidence" value="ECO:0007669"/>
    <property type="project" value="UniProtKB-KW"/>
</dbReference>
<dbReference type="EMBL" id="CAXKWB010006777">
    <property type="protein sequence ID" value="CAL4084359.1"/>
    <property type="molecule type" value="Genomic_DNA"/>
</dbReference>
<dbReference type="InterPro" id="IPR001173">
    <property type="entry name" value="Glyco_trans_2-like"/>
</dbReference>
<comment type="similarity">
    <text evidence="5">Belongs to the glycosyltransferase 2 family. GalNAc-T subfamily.</text>
</comment>
<organism evidence="7 8">
    <name type="scientific">Meganyctiphanes norvegica</name>
    <name type="common">Northern krill</name>
    <name type="synonym">Thysanopoda norvegica</name>
    <dbReference type="NCBI Taxonomy" id="48144"/>
    <lineage>
        <taxon>Eukaryota</taxon>
        <taxon>Metazoa</taxon>
        <taxon>Ecdysozoa</taxon>
        <taxon>Arthropoda</taxon>
        <taxon>Crustacea</taxon>
        <taxon>Multicrustacea</taxon>
        <taxon>Malacostraca</taxon>
        <taxon>Eumalacostraca</taxon>
        <taxon>Eucarida</taxon>
        <taxon>Euphausiacea</taxon>
        <taxon>Euphausiidae</taxon>
        <taxon>Meganyctiphanes</taxon>
    </lineage>
</organism>
<dbReference type="Proteomes" id="UP001497623">
    <property type="component" value="Unassembled WGS sequence"/>
</dbReference>
<feature type="non-terminal residue" evidence="7">
    <location>
        <position position="1"/>
    </location>
</feature>
<name>A0AAV2QJZ9_MEGNR</name>
<evidence type="ECO:0000256" key="1">
    <source>
        <dbReference type="ARBA" id="ARBA00004323"/>
    </source>
</evidence>
<keyword evidence="4 5" id="KW-1015">Disulfide bond</keyword>
<keyword evidence="2 5" id="KW-0430">Lectin</keyword>
<dbReference type="SUPFAM" id="SSF53448">
    <property type="entry name" value="Nucleotide-diphospho-sugar transferases"/>
    <property type="match status" value="1"/>
</dbReference>
<dbReference type="SUPFAM" id="SSF50370">
    <property type="entry name" value="Ricin B-like lectins"/>
    <property type="match status" value="1"/>
</dbReference>
<dbReference type="Gene3D" id="2.80.10.50">
    <property type="match status" value="1"/>
</dbReference>
<evidence type="ECO:0000256" key="2">
    <source>
        <dbReference type="ARBA" id="ARBA00022734"/>
    </source>
</evidence>
<feature type="domain" description="Ricin B lectin" evidence="6">
    <location>
        <begin position="273"/>
        <end position="402"/>
    </location>
</feature>
<dbReference type="Pfam" id="PF00535">
    <property type="entry name" value="Glycos_transf_2"/>
    <property type="match status" value="1"/>
</dbReference>
<keyword evidence="5" id="KW-0808">Transferase</keyword>
<evidence type="ECO:0000313" key="8">
    <source>
        <dbReference type="Proteomes" id="UP001497623"/>
    </source>
</evidence>
<evidence type="ECO:0000256" key="5">
    <source>
        <dbReference type="RuleBase" id="RU361242"/>
    </source>
</evidence>
<keyword evidence="3 5" id="KW-0333">Golgi apparatus</keyword>
<keyword evidence="5" id="KW-0464">Manganese</keyword>
<comment type="caution">
    <text evidence="7">The sequence shown here is derived from an EMBL/GenBank/DDBJ whole genome shotgun (WGS) entry which is preliminary data.</text>
</comment>
<dbReference type="Gene3D" id="3.90.550.10">
    <property type="entry name" value="Spore Coat Polysaccharide Biosynthesis Protein SpsA, Chain A"/>
    <property type="match status" value="1"/>
</dbReference>
<dbReference type="Gene3D" id="1.10.8.460">
    <property type="entry name" value="ppGaNTase-T1 linker domain-like"/>
    <property type="match status" value="1"/>
</dbReference>
<dbReference type="EC" id="2.4.1.-" evidence="5"/>
<evidence type="ECO:0000256" key="4">
    <source>
        <dbReference type="ARBA" id="ARBA00023157"/>
    </source>
</evidence>
<dbReference type="InterPro" id="IPR000772">
    <property type="entry name" value="Ricin_B_lectin"/>
</dbReference>
<keyword evidence="5" id="KW-0328">Glycosyltransferase</keyword>
<dbReference type="InterPro" id="IPR035992">
    <property type="entry name" value="Ricin_B-like_lectins"/>
</dbReference>
<dbReference type="Pfam" id="PF00652">
    <property type="entry name" value="Ricin_B_lectin"/>
    <property type="match status" value="1"/>
</dbReference>
<protein>
    <recommendedName>
        <fullName evidence="5">Polypeptide N-acetylgalactosaminyltransferase</fullName>
        <ecNumber evidence="5">2.4.1.-</ecNumber>
    </recommendedName>
    <alternativeName>
        <fullName evidence="5">Protein-UDP acetylgalactosaminyltransferase</fullName>
    </alternativeName>
</protein>
<comment type="subcellular location">
    <subcellularLocation>
        <location evidence="1 5">Golgi apparatus membrane</location>
        <topology evidence="1 5">Single-pass type II membrane protein</topology>
    </subcellularLocation>
</comment>
<keyword evidence="8" id="KW-1185">Reference proteome</keyword>